<proteinExistence type="predicted"/>
<sequence>MNAKLDKVCEALAGKQDKVPAKGTGEASSSYTHQDDAIAILMRRQEEMRIKLELAVGAQKKVESLEAQVCSLEKLRDEITAEAETWKKEALRSGNKRSRIALSPSAQSREACLTTPVKSTCRPQVDMSHLKELHNLEVNALKGLRLQELNRRRETEHELAEMKKKIAQLELTKKTPRSSLRDKLEEVVEITETKDDRVKSKISETEADIEENNWETFIKGEKKALRNLKKEEVMKICKKEGIVYSTLPKTVNEIIAKRVVADFGEKKKKKSKVDETYEDICAETVDGGTNEERDSAAS</sequence>
<keyword evidence="3" id="KW-1185">Reference proteome</keyword>
<protein>
    <submittedName>
        <fullName evidence="2">Uncharacterized protein</fullName>
    </submittedName>
</protein>
<dbReference type="Proteomes" id="UP000265515">
    <property type="component" value="Unassembled WGS sequence"/>
</dbReference>
<dbReference type="AlphaFoldDB" id="A0A388JXR0"/>
<evidence type="ECO:0000313" key="3">
    <source>
        <dbReference type="Proteomes" id="UP000265515"/>
    </source>
</evidence>
<name>A0A388JXR0_CHABU</name>
<feature type="coiled-coil region" evidence="1">
    <location>
        <begin position="145"/>
        <end position="172"/>
    </location>
</feature>
<accession>A0A388JXR0</accession>
<comment type="caution">
    <text evidence="2">The sequence shown here is derived from an EMBL/GenBank/DDBJ whole genome shotgun (WGS) entry which is preliminary data.</text>
</comment>
<gene>
    <name evidence="2" type="ORF">CBR_g31226</name>
</gene>
<evidence type="ECO:0000313" key="2">
    <source>
        <dbReference type="EMBL" id="GBG62590.1"/>
    </source>
</evidence>
<dbReference type="EMBL" id="BFEA01000030">
    <property type="protein sequence ID" value="GBG62590.1"/>
    <property type="molecule type" value="Genomic_DNA"/>
</dbReference>
<evidence type="ECO:0000256" key="1">
    <source>
        <dbReference type="SAM" id="Coils"/>
    </source>
</evidence>
<dbReference type="Gramene" id="GBG62590">
    <property type="protein sequence ID" value="GBG62590"/>
    <property type="gene ID" value="CBR_g31226"/>
</dbReference>
<organism evidence="2 3">
    <name type="scientific">Chara braunii</name>
    <name type="common">Braun's stonewort</name>
    <dbReference type="NCBI Taxonomy" id="69332"/>
    <lineage>
        <taxon>Eukaryota</taxon>
        <taxon>Viridiplantae</taxon>
        <taxon>Streptophyta</taxon>
        <taxon>Charophyceae</taxon>
        <taxon>Charales</taxon>
        <taxon>Characeae</taxon>
        <taxon>Chara</taxon>
    </lineage>
</organism>
<keyword evidence="1" id="KW-0175">Coiled coil</keyword>
<reference evidence="2 3" key="1">
    <citation type="journal article" date="2018" name="Cell">
        <title>The Chara Genome: Secondary Complexity and Implications for Plant Terrestrialization.</title>
        <authorList>
            <person name="Nishiyama T."/>
            <person name="Sakayama H."/>
            <person name="Vries J.D."/>
            <person name="Buschmann H."/>
            <person name="Saint-Marcoux D."/>
            <person name="Ullrich K.K."/>
            <person name="Haas F.B."/>
            <person name="Vanderstraeten L."/>
            <person name="Becker D."/>
            <person name="Lang D."/>
            <person name="Vosolsobe S."/>
            <person name="Rombauts S."/>
            <person name="Wilhelmsson P.K.I."/>
            <person name="Janitza P."/>
            <person name="Kern R."/>
            <person name="Heyl A."/>
            <person name="Rumpler F."/>
            <person name="Villalobos L.I.A.C."/>
            <person name="Clay J.M."/>
            <person name="Skokan R."/>
            <person name="Toyoda A."/>
            <person name="Suzuki Y."/>
            <person name="Kagoshima H."/>
            <person name="Schijlen E."/>
            <person name="Tajeshwar N."/>
            <person name="Catarino B."/>
            <person name="Hetherington A.J."/>
            <person name="Saltykova A."/>
            <person name="Bonnot C."/>
            <person name="Breuninger H."/>
            <person name="Symeonidi A."/>
            <person name="Radhakrishnan G.V."/>
            <person name="Van Nieuwerburgh F."/>
            <person name="Deforce D."/>
            <person name="Chang C."/>
            <person name="Karol K.G."/>
            <person name="Hedrich R."/>
            <person name="Ulvskov P."/>
            <person name="Glockner G."/>
            <person name="Delwiche C.F."/>
            <person name="Petrasek J."/>
            <person name="Van de Peer Y."/>
            <person name="Friml J."/>
            <person name="Beilby M."/>
            <person name="Dolan L."/>
            <person name="Kohara Y."/>
            <person name="Sugano S."/>
            <person name="Fujiyama A."/>
            <person name="Delaux P.-M."/>
            <person name="Quint M."/>
            <person name="TheiBen G."/>
            <person name="Hagemann M."/>
            <person name="Harholt J."/>
            <person name="Dunand C."/>
            <person name="Zachgo S."/>
            <person name="Langdale J."/>
            <person name="Maumus F."/>
            <person name="Straeten D.V.D."/>
            <person name="Gould S.B."/>
            <person name="Rensing S.A."/>
        </authorList>
    </citation>
    <scope>NUCLEOTIDE SEQUENCE [LARGE SCALE GENOMIC DNA]</scope>
    <source>
        <strain evidence="2 3">S276</strain>
    </source>
</reference>